<dbReference type="SMART" id="SM00848">
    <property type="entry name" value="Inhibitor_I29"/>
    <property type="match status" value="1"/>
</dbReference>
<dbReference type="InterPro" id="IPR013201">
    <property type="entry name" value="Prot_inhib_I29"/>
</dbReference>
<dbReference type="InterPro" id="IPR039417">
    <property type="entry name" value="Peptidase_C1A_papain-like"/>
</dbReference>
<keyword evidence="3" id="KW-0378">Hydrolase</keyword>
<evidence type="ECO:0000259" key="7">
    <source>
        <dbReference type="SMART" id="SM00645"/>
    </source>
</evidence>
<evidence type="ECO:0000256" key="5">
    <source>
        <dbReference type="ARBA" id="ARBA00023157"/>
    </source>
</evidence>
<keyword evidence="4" id="KW-0788">Thiol protease</keyword>
<dbReference type="GeneID" id="115730923"/>
<evidence type="ECO:0000313" key="10">
    <source>
        <dbReference type="RefSeq" id="XP_048132928.1"/>
    </source>
</evidence>
<dbReference type="RefSeq" id="XP_048132928.1">
    <property type="nucleotide sequence ID" value="XM_048276971.1"/>
</dbReference>
<dbReference type="PROSITE" id="PS00639">
    <property type="entry name" value="THIOL_PROTEASE_HIS"/>
    <property type="match status" value="1"/>
</dbReference>
<feature type="domain" description="Peptidase C1A papain C-terminal" evidence="7">
    <location>
        <begin position="130"/>
        <end position="345"/>
    </location>
</feature>
<gene>
    <name evidence="10" type="primary">LOC115730923</name>
</gene>
<dbReference type="InterPro" id="IPR000668">
    <property type="entry name" value="Peptidase_C1A_C"/>
</dbReference>
<feature type="domain" description="Cathepsin propeptide inhibitor" evidence="8">
    <location>
        <begin position="41"/>
        <end position="96"/>
    </location>
</feature>
<keyword evidence="5" id="KW-1015">Disulfide bond</keyword>
<keyword evidence="9" id="KW-1185">Reference proteome</keyword>
<dbReference type="PROSITE" id="PS00139">
    <property type="entry name" value="THIOL_PROTEASE_CYS"/>
    <property type="match status" value="1"/>
</dbReference>
<dbReference type="SUPFAM" id="SSF54001">
    <property type="entry name" value="Cysteine proteinases"/>
    <property type="match status" value="1"/>
</dbReference>
<evidence type="ECO:0000259" key="8">
    <source>
        <dbReference type="SMART" id="SM00848"/>
    </source>
</evidence>
<name>A0ABM3H8K1_9MYRT</name>
<sequence>MGVTKFVMVPLAIALVLVGLVESFEFSEKDLASQQSLWDLYQRWRSHHTGSRDLEDRRKRFDTFKDNAKYVHEANQMDRPYKMKLNEFADMTNQEFISSYGGSKVVNDSMFHHEEPPRASRFMHEKTRNVPLSIDWRALGAVTGVKNQGGCGSCWAFSSVAAVEGINQIETKELVSLSEQELVDCSKKNHGCEGGLMDYAFDFIKRNRGITTEMNYPYTAKDGYCNLPKRNAPVVKIDGHEKVPKNDEEALMKAVANQPVAVSIDAGSLDFQFYSQGVFDGNCGTELNHGVAVVGYGSSRDGTKYWTVKNSWGTNWGEGGYVRMRRGVDEEEGLCGIAMDASYPIKSASTPSTREVRDLE</sequence>
<evidence type="ECO:0000256" key="3">
    <source>
        <dbReference type="ARBA" id="ARBA00022801"/>
    </source>
</evidence>
<dbReference type="Pfam" id="PF08246">
    <property type="entry name" value="Inhibitor_I29"/>
    <property type="match status" value="1"/>
</dbReference>
<dbReference type="InterPro" id="IPR038765">
    <property type="entry name" value="Papain-like_cys_pep_sf"/>
</dbReference>
<evidence type="ECO:0000256" key="6">
    <source>
        <dbReference type="SAM" id="SignalP"/>
    </source>
</evidence>
<dbReference type="PRINTS" id="PR00705">
    <property type="entry name" value="PAPAIN"/>
</dbReference>
<evidence type="ECO:0000256" key="1">
    <source>
        <dbReference type="ARBA" id="ARBA00008455"/>
    </source>
</evidence>
<dbReference type="InterPro" id="IPR025660">
    <property type="entry name" value="Pept_his_AS"/>
</dbReference>
<dbReference type="Gene3D" id="3.90.70.10">
    <property type="entry name" value="Cysteine proteinases"/>
    <property type="match status" value="1"/>
</dbReference>
<keyword evidence="2" id="KW-0645">Protease</keyword>
<reference evidence="10" key="2">
    <citation type="submission" date="2025-08" db="UniProtKB">
        <authorList>
            <consortium name="RefSeq"/>
        </authorList>
    </citation>
    <scope>IDENTIFICATION</scope>
    <source>
        <tissue evidence="10">Leaf</tissue>
    </source>
</reference>
<proteinExistence type="inferred from homology"/>
<evidence type="ECO:0000256" key="4">
    <source>
        <dbReference type="ARBA" id="ARBA00022807"/>
    </source>
</evidence>
<evidence type="ECO:0000256" key="2">
    <source>
        <dbReference type="ARBA" id="ARBA00022670"/>
    </source>
</evidence>
<dbReference type="Pfam" id="PF00112">
    <property type="entry name" value="Peptidase_C1"/>
    <property type="match status" value="1"/>
</dbReference>
<keyword evidence="6" id="KW-0732">Signal</keyword>
<dbReference type="CDD" id="cd02248">
    <property type="entry name" value="Peptidase_C1A"/>
    <property type="match status" value="1"/>
</dbReference>
<dbReference type="InterPro" id="IPR025661">
    <property type="entry name" value="Pept_asp_AS"/>
</dbReference>
<dbReference type="PROSITE" id="PS00640">
    <property type="entry name" value="THIOL_PROTEASE_ASN"/>
    <property type="match status" value="1"/>
</dbReference>
<comment type="similarity">
    <text evidence="1">Belongs to the peptidase C1 family.</text>
</comment>
<feature type="chain" id="PRO_5047000848" evidence="6">
    <location>
        <begin position="24"/>
        <end position="360"/>
    </location>
</feature>
<dbReference type="PANTHER" id="PTHR12411">
    <property type="entry name" value="CYSTEINE PROTEASE FAMILY C1-RELATED"/>
    <property type="match status" value="1"/>
</dbReference>
<protein>
    <submittedName>
        <fullName evidence="10">Vignain-like</fullName>
    </submittedName>
</protein>
<evidence type="ECO:0000313" key="9">
    <source>
        <dbReference type="Proteomes" id="UP000827889"/>
    </source>
</evidence>
<reference evidence="9" key="1">
    <citation type="submission" date="2025-05" db="UniProtKB">
        <authorList>
            <consortium name="RefSeq"/>
        </authorList>
    </citation>
    <scope>NUCLEOTIDE SEQUENCE [LARGE SCALE GENOMIC DNA]</scope>
</reference>
<dbReference type="SMART" id="SM00645">
    <property type="entry name" value="Pept_C1"/>
    <property type="match status" value="1"/>
</dbReference>
<dbReference type="InterPro" id="IPR000169">
    <property type="entry name" value="Pept_cys_AS"/>
</dbReference>
<accession>A0ABM3H8K1</accession>
<dbReference type="Proteomes" id="UP000827889">
    <property type="component" value="Chromosome 1"/>
</dbReference>
<feature type="signal peptide" evidence="6">
    <location>
        <begin position="1"/>
        <end position="23"/>
    </location>
</feature>
<organism evidence="9 10">
    <name type="scientific">Rhodamnia argentea</name>
    <dbReference type="NCBI Taxonomy" id="178133"/>
    <lineage>
        <taxon>Eukaryota</taxon>
        <taxon>Viridiplantae</taxon>
        <taxon>Streptophyta</taxon>
        <taxon>Embryophyta</taxon>
        <taxon>Tracheophyta</taxon>
        <taxon>Spermatophyta</taxon>
        <taxon>Magnoliopsida</taxon>
        <taxon>eudicotyledons</taxon>
        <taxon>Gunneridae</taxon>
        <taxon>Pentapetalae</taxon>
        <taxon>rosids</taxon>
        <taxon>malvids</taxon>
        <taxon>Myrtales</taxon>
        <taxon>Myrtaceae</taxon>
        <taxon>Myrtoideae</taxon>
        <taxon>Myrteae</taxon>
        <taxon>Australasian group</taxon>
        <taxon>Rhodamnia</taxon>
    </lineage>
</organism>
<dbReference type="InterPro" id="IPR013128">
    <property type="entry name" value="Peptidase_C1A"/>
</dbReference>